<dbReference type="GO" id="GO:0004386">
    <property type="term" value="F:helicase activity"/>
    <property type="evidence" value="ECO:0007669"/>
    <property type="project" value="UniProtKB-KW"/>
</dbReference>
<feature type="region of interest" description="Disordered" evidence="10">
    <location>
        <begin position="154"/>
        <end position="192"/>
    </location>
</feature>
<evidence type="ECO:0000256" key="1">
    <source>
        <dbReference type="ARBA" id="ARBA00004123"/>
    </source>
</evidence>
<dbReference type="CDD" id="cd18793">
    <property type="entry name" value="SF2_C_SNF"/>
    <property type="match status" value="1"/>
</dbReference>
<dbReference type="SUPFAM" id="SSF52540">
    <property type="entry name" value="P-loop containing nucleoside triphosphate hydrolases"/>
    <property type="match status" value="2"/>
</dbReference>
<dbReference type="InterPro" id="IPR014001">
    <property type="entry name" value="Helicase_ATP-bd"/>
</dbReference>
<dbReference type="Pfam" id="PF00271">
    <property type="entry name" value="Helicase_C"/>
    <property type="match status" value="1"/>
</dbReference>
<comment type="caution">
    <text evidence="13">The sequence shown here is derived from an EMBL/GenBank/DDBJ whole genome shotgun (WGS) entry which is preliminary data.</text>
</comment>
<dbReference type="InterPro" id="IPR027417">
    <property type="entry name" value="P-loop_NTPase"/>
</dbReference>
<feature type="region of interest" description="Disordered" evidence="10">
    <location>
        <begin position="459"/>
        <end position="662"/>
    </location>
</feature>
<feature type="compositionally biased region" description="Polar residues" evidence="10">
    <location>
        <begin position="1798"/>
        <end position="1810"/>
    </location>
</feature>
<dbReference type="PANTHER" id="PTHR45797">
    <property type="entry name" value="RAD54-LIKE"/>
    <property type="match status" value="1"/>
</dbReference>
<gene>
    <name evidence="13" type="ORF">JX265_002303</name>
</gene>
<dbReference type="PROSITE" id="PS51192">
    <property type="entry name" value="HELICASE_ATP_BIND_1"/>
    <property type="match status" value="1"/>
</dbReference>
<dbReference type="Gene3D" id="3.40.50.10810">
    <property type="entry name" value="Tandem AAA-ATPase domain"/>
    <property type="match status" value="1"/>
</dbReference>
<feature type="region of interest" description="Disordered" evidence="10">
    <location>
        <begin position="814"/>
        <end position="855"/>
    </location>
</feature>
<keyword evidence="8" id="KW-0539">Nucleus</keyword>
<evidence type="ECO:0000259" key="12">
    <source>
        <dbReference type="PROSITE" id="PS51194"/>
    </source>
</evidence>
<dbReference type="Pfam" id="PF00176">
    <property type="entry name" value="SNF2-rel_dom"/>
    <property type="match status" value="1"/>
</dbReference>
<accession>A0A9P9WU00</accession>
<feature type="compositionally biased region" description="Polar residues" evidence="10">
    <location>
        <begin position="651"/>
        <end position="662"/>
    </location>
</feature>
<evidence type="ECO:0000256" key="8">
    <source>
        <dbReference type="ARBA" id="ARBA00023242"/>
    </source>
</evidence>
<comment type="similarity">
    <text evidence="2">Belongs to the SNF2/RAD54 helicase family.</text>
</comment>
<evidence type="ECO:0000256" key="9">
    <source>
        <dbReference type="SAM" id="Coils"/>
    </source>
</evidence>
<dbReference type="InterPro" id="IPR049730">
    <property type="entry name" value="SNF2/RAD54-like_C"/>
</dbReference>
<keyword evidence="9" id="KW-0175">Coiled coil</keyword>
<dbReference type="Pfam" id="PF24580">
    <property type="entry name" value="DUF7607"/>
    <property type="match status" value="1"/>
</dbReference>
<dbReference type="PROSITE" id="PS51194">
    <property type="entry name" value="HELICASE_CTER"/>
    <property type="match status" value="1"/>
</dbReference>
<comment type="subcellular location">
    <subcellularLocation>
        <location evidence="1">Nucleus</location>
    </subcellularLocation>
</comment>
<dbReference type="InterPro" id="IPR001650">
    <property type="entry name" value="Helicase_C-like"/>
</dbReference>
<feature type="domain" description="Helicase ATP-binding" evidence="11">
    <location>
        <begin position="941"/>
        <end position="1130"/>
    </location>
</feature>
<feature type="compositionally biased region" description="Basic and acidic residues" evidence="10">
    <location>
        <begin position="1830"/>
        <end position="1860"/>
    </location>
</feature>
<proteinExistence type="inferred from homology"/>
<feature type="compositionally biased region" description="Basic and acidic residues" evidence="10">
    <location>
        <begin position="544"/>
        <end position="556"/>
    </location>
</feature>
<reference evidence="13" key="1">
    <citation type="submission" date="2021-03" db="EMBL/GenBank/DDBJ databases">
        <title>Revisited historic fungal species revealed as producer of novel bioactive compounds through whole genome sequencing and comparative genomics.</title>
        <authorList>
            <person name="Vignolle G.A."/>
            <person name="Hochenegger N."/>
            <person name="Mach R.L."/>
            <person name="Mach-Aigner A.R."/>
            <person name="Javad Rahimi M."/>
            <person name="Salim K.A."/>
            <person name="Chan C.M."/>
            <person name="Lim L.B.L."/>
            <person name="Cai F."/>
            <person name="Druzhinina I.S."/>
            <person name="U'Ren J.M."/>
            <person name="Derntl C."/>
        </authorList>
    </citation>
    <scope>NUCLEOTIDE SEQUENCE</scope>
    <source>
        <strain evidence="13">TUCIM 5799</strain>
    </source>
</reference>
<protein>
    <submittedName>
        <fullName evidence="13">Uncharacterized protein</fullName>
    </submittedName>
</protein>
<dbReference type="Proteomes" id="UP000829685">
    <property type="component" value="Unassembled WGS sequence"/>
</dbReference>
<evidence type="ECO:0000259" key="11">
    <source>
        <dbReference type="PROSITE" id="PS51192"/>
    </source>
</evidence>
<keyword evidence="5" id="KW-0347">Helicase</keyword>
<keyword evidence="3" id="KW-0547">Nucleotide-binding</keyword>
<evidence type="ECO:0000256" key="3">
    <source>
        <dbReference type="ARBA" id="ARBA00022741"/>
    </source>
</evidence>
<feature type="compositionally biased region" description="Low complexity" evidence="10">
    <location>
        <begin position="154"/>
        <end position="163"/>
    </location>
</feature>
<dbReference type="PANTHER" id="PTHR45797:SF1">
    <property type="entry name" value="HELICASE ARIP4"/>
    <property type="match status" value="1"/>
</dbReference>
<feature type="compositionally biased region" description="Polar residues" evidence="10">
    <location>
        <begin position="563"/>
        <end position="584"/>
    </location>
</feature>
<dbReference type="GO" id="GO:0005524">
    <property type="term" value="F:ATP binding"/>
    <property type="evidence" value="ECO:0007669"/>
    <property type="project" value="UniProtKB-KW"/>
</dbReference>
<dbReference type="EMBL" id="JAFIMR010000004">
    <property type="protein sequence ID" value="KAI1879349.1"/>
    <property type="molecule type" value="Genomic_DNA"/>
</dbReference>
<dbReference type="InterPro" id="IPR056026">
    <property type="entry name" value="DUF7607"/>
</dbReference>
<evidence type="ECO:0000313" key="13">
    <source>
        <dbReference type="EMBL" id="KAI1879349.1"/>
    </source>
</evidence>
<keyword evidence="14" id="KW-1185">Reference proteome</keyword>
<feature type="region of interest" description="Disordered" evidence="10">
    <location>
        <begin position="101"/>
        <end position="142"/>
    </location>
</feature>
<evidence type="ECO:0000256" key="4">
    <source>
        <dbReference type="ARBA" id="ARBA00022801"/>
    </source>
</evidence>
<evidence type="ECO:0000256" key="7">
    <source>
        <dbReference type="ARBA" id="ARBA00023125"/>
    </source>
</evidence>
<dbReference type="InterPro" id="IPR000330">
    <property type="entry name" value="SNF2_N"/>
</dbReference>
<evidence type="ECO:0000256" key="10">
    <source>
        <dbReference type="SAM" id="MobiDB-lite"/>
    </source>
</evidence>
<dbReference type="InterPro" id="IPR038718">
    <property type="entry name" value="SNF2-like_sf"/>
</dbReference>
<dbReference type="GO" id="GO:0003677">
    <property type="term" value="F:DNA binding"/>
    <property type="evidence" value="ECO:0007669"/>
    <property type="project" value="UniProtKB-KW"/>
</dbReference>
<keyword evidence="7" id="KW-0238">DNA-binding</keyword>
<sequence>MPDSSDPWDWDTDKVVQELCTDTRSWNPPSQPPKLPNLERLEASLRDNEVDGETFLGAGSDAPDFYTDLGVKAIKHKETIRSAITQWRRRSRKYKIFKLRRNHDSDESDDDIEPLDQESRKRKLADERRDDDGESVYSTPPALAFESAISTAARRTATPTVSRPGSSHIPTALPLTTTGGSSTDAGTNLDAPPVRKKRRIAPISLSSDVSADAIRTMPVGNLVSEVVPAETTSSSKLAGGYLGTDVFNRADIYEIDFDAEPLSQEDQTFVFVAEPEPQGRRRQRGRLLKRRLAKWQHTFRPAKADMVPGSHDPEHYNVLPAYGESDDEYDSDTWNEIQKEEDERKNAHTRNKALSDEQKGAVLDQIISERKSAWTEDKLPKLERRANRIWNRARRQGLKLAISRQTRLLQEYEERMEKYRREIVHQQWATEAEIRKISGIFDQTVEDLQHTTWMLGMLKSPTEPKKLPQAPRKPKANRERPTAGDDEEILTSDSDTEDYHLRNFIVDDDPESQDTSMLDAGDDAPVEPMAGIGVTESARTPGSRSHEESSRDEPMTDRPFQPDVQSDATSKPNGVKLTRSQNTAKRTDFDTPMASASNRTVPDAAEFIDLTQLEPLVKEEPSSSKGTPADKGRKKNITVIDLVTPEKGKQVSRQSSASRNLSTSAKRLSFQRLPFLELSPMQLKGLSKSKRLVHEELNNATEYRDSILSFAAWDVDDLWGGCILQALEADKLPKAPFQSDKEKDIFHGLLIIKLWDTFLGQKPSHWRQWFAHLQASRKHELKEMRDQFTEFVHFLRDLSLSYQLSKVPVNEVSVTNEADRKDTRRTASSDGLQDSDFELDEKGEAAGRSKAKKRKPVIVRNKAAMSLRESDVQRVKEQAERREAMRAKIALLGPTVSQRSRLIINESKEDDQAFVYVPDNIAAHIKDHQISGVRFLWNQIVIDAQVRQGCLLAHTMGLGKTMQIITLLMAIADSAASNNPAVSSQIPDDLKESRTLILAPPSLVENWMDELLIWTNESGHHLGEFFTIHSKHNKQGRHDIVDDWSDHGGILVIGYQMFKSLLNTPSLAETLLESPNVVVADEAHMLKNPNSKVHQVTEKFRTQIRIALTGSPLANNVQEYHSMINWVAPNYLSNLREFRHDYAIPIETGLTVDSTPYDRRKALVKLRSLKETVAPKVHRRTIHSLKDELPPKVEFVISVPLTDMQLEHYEAYIAQGMYETTTAKLFATLGVLTLLCNHPACFRQRMVQERDNKEVQDELTAGVRLPSQLVGEALSKIPHTAIKSTEHENKSWKIPLLVAILEECRKQGDSVLVFSQSISTLDYLEQVIRRHRFECHRLDGRTQMGLRQSMVKEFNQKTSVVFLISTTAGGMGLNITGANRVIIFDFKFNPQHEQQAVGRAFRLGQTKPVFVYKFICGGTFEEKLHSNGVFKMQLAQRVVDKKNPIPRGQKFSELFAKPETPLQKDLDPFRGKDKVLDSVLDSELGQGIRSIVMADTFEEENLEEENLTQEEQAEAQRLIAEHKARITGKALDPLVDVSLPVGPGFLPVASAPSSSALSNGVPNQVDGHTPLVPSNGVPDHISGHKSLGRSSNITQHTAQVRNLTGAPHPSFQAGAVQPILGPSTHVRQLQDQNHGNLPSGFWDSPQAFKGELGRMFSASAADEPEKNRRRQTAHNVAAVINQFASDQDRDQLSQVKWALVDNAKSHRFVEAIVDGKIYPPVLASCNPRAINELRQRCDNMSDEQWRSFEFGHEQTQINTASLSATVTQHIGNKPGTCTQSQSQEQPQAQSRPQNQSQAHTDGQPATQPAVQSDPEAENAPRDTPATNEGEPSKRKSHKDDDQVALQELRERRDVRGKEPRLPTWAREAVASQGRHAPSSSTSPGPSFTAPRRAKNPFL</sequence>
<feature type="compositionally biased region" description="Polar residues" evidence="10">
    <location>
        <begin position="1769"/>
        <end position="1778"/>
    </location>
</feature>
<dbReference type="SMART" id="SM00487">
    <property type="entry name" value="DEXDc"/>
    <property type="match status" value="1"/>
</dbReference>
<dbReference type="GO" id="GO:0005634">
    <property type="term" value="C:nucleus"/>
    <property type="evidence" value="ECO:0007669"/>
    <property type="project" value="UniProtKB-SubCell"/>
</dbReference>
<feature type="compositionally biased region" description="Low complexity" evidence="10">
    <location>
        <begin position="1876"/>
        <end position="1890"/>
    </location>
</feature>
<name>A0A9P9WU00_9PEZI</name>
<evidence type="ECO:0000313" key="14">
    <source>
        <dbReference type="Proteomes" id="UP000829685"/>
    </source>
</evidence>
<feature type="compositionally biased region" description="Low complexity" evidence="10">
    <location>
        <begin position="1779"/>
        <end position="1797"/>
    </location>
</feature>
<dbReference type="Gene3D" id="3.40.50.300">
    <property type="entry name" value="P-loop containing nucleotide triphosphate hydrolases"/>
    <property type="match status" value="1"/>
</dbReference>
<organism evidence="13 14">
    <name type="scientific">Neoarthrinium moseri</name>
    <dbReference type="NCBI Taxonomy" id="1658444"/>
    <lineage>
        <taxon>Eukaryota</taxon>
        <taxon>Fungi</taxon>
        <taxon>Dikarya</taxon>
        <taxon>Ascomycota</taxon>
        <taxon>Pezizomycotina</taxon>
        <taxon>Sordariomycetes</taxon>
        <taxon>Xylariomycetidae</taxon>
        <taxon>Amphisphaeriales</taxon>
        <taxon>Apiosporaceae</taxon>
        <taxon>Neoarthrinium</taxon>
    </lineage>
</organism>
<dbReference type="GO" id="GO:0016887">
    <property type="term" value="F:ATP hydrolysis activity"/>
    <property type="evidence" value="ECO:0007669"/>
    <property type="project" value="InterPro"/>
</dbReference>
<feature type="compositionally biased region" description="Basic and acidic residues" evidence="10">
    <location>
        <begin position="817"/>
        <end position="827"/>
    </location>
</feature>
<feature type="coiled-coil region" evidence="9">
    <location>
        <begin position="395"/>
        <end position="429"/>
    </location>
</feature>
<keyword evidence="4" id="KW-0378">Hydrolase</keyword>
<feature type="compositionally biased region" description="Acidic residues" evidence="10">
    <location>
        <begin position="484"/>
        <end position="496"/>
    </location>
</feature>
<feature type="region of interest" description="Disordered" evidence="10">
    <location>
        <begin position="1769"/>
        <end position="1898"/>
    </location>
</feature>
<feature type="compositionally biased region" description="Acidic residues" evidence="10">
    <location>
        <begin position="106"/>
        <end position="116"/>
    </location>
</feature>
<evidence type="ECO:0000256" key="5">
    <source>
        <dbReference type="ARBA" id="ARBA00022806"/>
    </source>
</evidence>
<dbReference type="SMART" id="SM00490">
    <property type="entry name" value="HELICc"/>
    <property type="match status" value="1"/>
</dbReference>
<dbReference type="InterPro" id="IPR044574">
    <property type="entry name" value="ARIP4-like"/>
</dbReference>
<feature type="domain" description="Helicase C-terminal" evidence="12">
    <location>
        <begin position="1296"/>
        <end position="1453"/>
    </location>
</feature>
<keyword evidence="6" id="KW-0067">ATP-binding</keyword>
<evidence type="ECO:0000256" key="2">
    <source>
        <dbReference type="ARBA" id="ARBA00007025"/>
    </source>
</evidence>
<evidence type="ECO:0000256" key="6">
    <source>
        <dbReference type="ARBA" id="ARBA00022840"/>
    </source>
</evidence>